<dbReference type="Proteomes" id="UP000623687">
    <property type="component" value="Unassembled WGS sequence"/>
</dbReference>
<accession>A0A8H6ZYJ1</accession>
<dbReference type="OrthoDB" id="3018304at2759"/>
<dbReference type="AlphaFoldDB" id="A0A8H6ZYJ1"/>
<keyword evidence="1" id="KW-0677">Repeat</keyword>
<dbReference type="PANTHER" id="PTHR10039">
    <property type="entry name" value="AMELOGENIN"/>
    <property type="match status" value="1"/>
</dbReference>
<protein>
    <recommendedName>
        <fullName evidence="2">Nephrocystin 3-like N-terminal domain-containing protein</fullName>
    </recommendedName>
</protein>
<proteinExistence type="predicted"/>
<dbReference type="InterPro" id="IPR056884">
    <property type="entry name" value="NPHP3-like_N"/>
</dbReference>
<feature type="domain" description="Nephrocystin 3-like N-terminal" evidence="2">
    <location>
        <begin position="214"/>
        <end position="378"/>
    </location>
</feature>
<reference evidence="3" key="1">
    <citation type="submission" date="2019-07" db="EMBL/GenBank/DDBJ databases">
        <authorList>
            <person name="Palmer J.M."/>
        </authorList>
    </citation>
    <scope>NUCLEOTIDE SEQUENCE</scope>
    <source>
        <strain evidence="3">PC9</strain>
    </source>
</reference>
<evidence type="ECO:0000313" key="4">
    <source>
        <dbReference type="Proteomes" id="UP000623687"/>
    </source>
</evidence>
<organism evidence="3 4">
    <name type="scientific">Pleurotus ostreatus</name>
    <name type="common">Oyster mushroom</name>
    <name type="synonym">White-rot fungus</name>
    <dbReference type="NCBI Taxonomy" id="5322"/>
    <lineage>
        <taxon>Eukaryota</taxon>
        <taxon>Fungi</taxon>
        <taxon>Dikarya</taxon>
        <taxon>Basidiomycota</taxon>
        <taxon>Agaricomycotina</taxon>
        <taxon>Agaricomycetes</taxon>
        <taxon>Agaricomycetidae</taxon>
        <taxon>Agaricales</taxon>
        <taxon>Pleurotineae</taxon>
        <taxon>Pleurotaceae</taxon>
        <taxon>Pleurotus</taxon>
    </lineage>
</organism>
<sequence>MHVQIKFTPPEWYQRLVNKVTGKSKKSSKVMNHVRMVLRGVADTLDGVPAPGLQGAIKGVLFILDNVDRASQNLEDFKAFGDCLASYESLFESYKSPNLPPALKEAIATLTKEIDESCQVIARIVAHCRTRRIWESTDDAGLFTKQVRVINNALSRFQIPTASFTSVTISGSLEISQRLHVDRLPNVQGVAFNSAVRDKFAVTCMESTRVQVRKRINDWMFDENGPPVFWLRGTIGSGKSTILQTVAEECHEQGYLAGSFFFSRDLLSRHAGCSLFSTLALQLCDFDNRLIPILSEILGLNPKLTCAVLDEHYAELITRPLAALEAKIPAFLFPMVIIIDALDECHNPKDIATILSLLFNYPLMHNGRPILKFLLSSRQELYIRQAFERVPEPREKVYWEHNLDEEADVQSDIERYLKQGLDQVYQDHPECFRSRQSPWPGPEALATLVERSSGSFIQASAILHYISDIRQYPPKQLRDVLDTTPDNPNVGVVFSSVDRMYKQTLGRDPNVDRVCAIVGTIILSPEPVSENDLQNLLNLIDGEAHVTLQWLQSILSIPSNDTEPIHVVHRSLRDFMTTKARAGEYYVDPNEDCTILRKRWLDNLACMKAKYGVI</sequence>
<dbReference type="EMBL" id="JACETU010000004">
    <property type="protein sequence ID" value="KAF7431037.1"/>
    <property type="molecule type" value="Genomic_DNA"/>
</dbReference>
<comment type="caution">
    <text evidence="3">The sequence shown here is derived from an EMBL/GenBank/DDBJ whole genome shotgun (WGS) entry which is preliminary data.</text>
</comment>
<keyword evidence="4" id="KW-1185">Reference proteome</keyword>
<dbReference type="GeneID" id="59376571"/>
<dbReference type="RefSeq" id="XP_036632315.1">
    <property type="nucleotide sequence ID" value="XM_036776296.1"/>
</dbReference>
<dbReference type="VEuPathDB" id="FungiDB:PC9H_006753"/>
<dbReference type="InterPro" id="IPR027417">
    <property type="entry name" value="P-loop_NTPase"/>
</dbReference>
<gene>
    <name evidence="3" type="ORF">PC9H_006753</name>
</gene>
<evidence type="ECO:0000313" key="3">
    <source>
        <dbReference type="EMBL" id="KAF7431037.1"/>
    </source>
</evidence>
<name>A0A8H6ZYJ1_PLEOS</name>
<evidence type="ECO:0000256" key="1">
    <source>
        <dbReference type="ARBA" id="ARBA00022737"/>
    </source>
</evidence>
<dbReference type="Gene3D" id="3.40.50.300">
    <property type="entry name" value="P-loop containing nucleotide triphosphate hydrolases"/>
    <property type="match status" value="1"/>
</dbReference>
<dbReference type="PANTHER" id="PTHR10039:SF14">
    <property type="entry name" value="NACHT DOMAIN-CONTAINING PROTEIN"/>
    <property type="match status" value="1"/>
</dbReference>
<dbReference type="Pfam" id="PF24883">
    <property type="entry name" value="NPHP3_N"/>
    <property type="match status" value="1"/>
</dbReference>
<evidence type="ECO:0000259" key="2">
    <source>
        <dbReference type="Pfam" id="PF24883"/>
    </source>
</evidence>
<dbReference type="SUPFAM" id="SSF52540">
    <property type="entry name" value="P-loop containing nucleoside triphosphate hydrolases"/>
    <property type="match status" value="1"/>
</dbReference>